<keyword evidence="7" id="KW-0788">Thiol protease</keyword>
<dbReference type="InterPro" id="IPR038765">
    <property type="entry name" value="Papain-like_cys_pep_sf"/>
</dbReference>
<evidence type="ECO:0000313" key="11">
    <source>
        <dbReference type="EMBL" id="KAK8231880.1"/>
    </source>
</evidence>
<keyword evidence="9" id="KW-0812">Transmembrane</keyword>
<dbReference type="Pfam" id="PF00443">
    <property type="entry name" value="UCH"/>
    <property type="match status" value="1"/>
</dbReference>
<comment type="similarity">
    <text evidence="2">Belongs to the peptidase C19 family.</text>
</comment>
<accession>A0ABR1YJ86</accession>
<gene>
    <name evidence="11" type="ORF">HDK90DRAFT_438339</name>
</gene>
<feature type="domain" description="USP" evidence="10">
    <location>
        <begin position="130"/>
        <end position="565"/>
    </location>
</feature>
<organism evidence="11 12">
    <name type="scientific">Phyllosticta capitalensis</name>
    <dbReference type="NCBI Taxonomy" id="121624"/>
    <lineage>
        <taxon>Eukaryota</taxon>
        <taxon>Fungi</taxon>
        <taxon>Dikarya</taxon>
        <taxon>Ascomycota</taxon>
        <taxon>Pezizomycotina</taxon>
        <taxon>Dothideomycetes</taxon>
        <taxon>Dothideomycetes incertae sedis</taxon>
        <taxon>Botryosphaeriales</taxon>
        <taxon>Phyllostictaceae</taxon>
        <taxon>Phyllosticta</taxon>
    </lineage>
</organism>
<keyword evidence="6" id="KW-0378">Hydrolase</keyword>
<evidence type="ECO:0000256" key="1">
    <source>
        <dbReference type="ARBA" id="ARBA00000707"/>
    </source>
</evidence>
<dbReference type="PROSITE" id="PS00973">
    <property type="entry name" value="USP_2"/>
    <property type="match status" value="1"/>
</dbReference>
<feature type="compositionally biased region" description="Pro residues" evidence="8">
    <location>
        <begin position="565"/>
        <end position="575"/>
    </location>
</feature>
<keyword evidence="5" id="KW-0833">Ubl conjugation pathway</keyword>
<dbReference type="EC" id="3.4.19.12" evidence="3"/>
<keyword evidence="9" id="KW-1133">Transmembrane helix</keyword>
<feature type="transmembrane region" description="Helical" evidence="9">
    <location>
        <begin position="20"/>
        <end position="41"/>
    </location>
</feature>
<feature type="compositionally biased region" description="Polar residues" evidence="8">
    <location>
        <begin position="824"/>
        <end position="833"/>
    </location>
</feature>
<dbReference type="SUPFAM" id="SSF54001">
    <property type="entry name" value="Cysteine proteinases"/>
    <property type="match status" value="1"/>
</dbReference>
<sequence>MTSRPPSFDSFTVESQPQTTPLYASFVLIILGLVALHRILAHYDISLRSIAENLWNIFVHIMPAPLVFALGQPSFSLGEDDGSASTFAAKNEVLRKLFGLDGFGMLKAISGDRTLRTYGTMINSKDAVPPGLGNWDNSCYQNSVIQGLASLPCLQRFLLQGMTSFDGLASDSTNGALLDTVQKLNNPEYHGRHLWTPAKLKNMSSWQQQDAQEYFSKVLDEIDREILRASRQSRNVAGLEDAPLTEEKAVADPVRRPNYSAFPENLRNPLEGLLAQRVGCMNCGHTEGLSMIPFNCLTVPLQKDWGYGCDIRDCLNEYTKLEPIEGVECASCTLLKAEENLKNLLENAGEPGSPGMEKVKETSIQRLQAVQHALGDEDFSDNTVLKKCHIPRKNWVQSTKSRQAVIGRPPKALVIHVNRSVFDEMTGVQRKNYAHVSFPEILDLGPWSLGSGEQPAYLKELNGHSEIWSTNPSESMISSNYLFEEPKLPYQLRAVVSHYGRHENGHYVCYRKHPFNTPDFEKKSGEEDDEQQESWWRQSDEDVSRVSKDDVLAQGGVFMLFYEALPPPPPKPAPPGELTRRSSNSTIRAVASTQSPVGLYSTVEEGEDEESEDEEVWERWAEPRRAESHLSPGVAAGINSNTSTPEVSELDYGAGLSSSAELPSPHTSHSSRSASPNSQPSEHDPSLEDTVVFEQNKALDDEDIAQENREDSPKKHRRDRNSTISVGSSNRAPTPLSPISNPPMSPQRTPIAPYAFQAPFSFNEHPASPQDNPLFDGLNPNSPIAQHGVNLDPAMRRVIEETIQQEEGGARWSTSRSEYAPSTVGGTESEYTPSSASVADSDVSDAGEPDHRSGFGSSSVGGDSPRKERDSVDQQRPQSRTSNQSQGLAMRTAGAAKGEHQGGEGSKMGLEGLRMVTAT</sequence>
<protein>
    <recommendedName>
        <fullName evidence="3">ubiquitinyl hydrolase 1</fullName>
        <ecNumber evidence="3">3.4.19.12</ecNumber>
    </recommendedName>
</protein>
<evidence type="ECO:0000256" key="5">
    <source>
        <dbReference type="ARBA" id="ARBA00022786"/>
    </source>
</evidence>
<feature type="transmembrane region" description="Helical" evidence="9">
    <location>
        <begin position="53"/>
        <end position="71"/>
    </location>
</feature>
<dbReference type="InterPro" id="IPR028889">
    <property type="entry name" value="USP"/>
</dbReference>
<dbReference type="PROSITE" id="PS50235">
    <property type="entry name" value="USP_3"/>
    <property type="match status" value="1"/>
</dbReference>
<name>A0ABR1YJ86_9PEZI</name>
<feature type="compositionally biased region" description="Acidic residues" evidence="8">
    <location>
        <begin position="604"/>
        <end position="616"/>
    </location>
</feature>
<dbReference type="Gene3D" id="3.90.70.10">
    <property type="entry name" value="Cysteine proteinases"/>
    <property type="match status" value="1"/>
</dbReference>
<evidence type="ECO:0000313" key="12">
    <source>
        <dbReference type="Proteomes" id="UP001492380"/>
    </source>
</evidence>
<comment type="caution">
    <text evidence="11">The sequence shown here is derived from an EMBL/GenBank/DDBJ whole genome shotgun (WGS) entry which is preliminary data.</text>
</comment>
<proteinExistence type="inferred from homology"/>
<feature type="compositionally biased region" description="Polar residues" evidence="8">
    <location>
        <begin position="722"/>
        <end position="732"/>
    </location>
</feature>
<dbReference type="PANTHER" id="PTHR24006">
    <property type="entry name" value="UBIQUITIN CARBOXYL-TERMINAL HYDROLASE"/>
    <property type="match status" value="1"/>
</dbReference>
<dbReference type="Proteomes" id="UP001492380">
    <property type="component" value="Unassembled WGS sequence"/>
</dbReference>
<feature type="compositionally biased region" description="Low complexity" evidence="8">
    <location>
        <begin position="663"/>
        <end position="680"/>
    </location>
</feature>
<evidence type="ECO:0000256" key="8">
    <source>
        <dbReference type="SAM" id="MobiDB-lite"/>
    </source>
</evidence>
<evidence type="ECO:0000256" key="3">
    <source>
        <dbReference type="ARBA" id="ARBA00012759"/>
    </source>
</evidence>
<dbReference type="InterPro" id="IPR050164">
    <property type="entry name" value="Peptidase_C19"/>
</dbReference>
<feature type="compositionally biased region" description="Polar residues" evidence="8">
    <location>
        <begin position="874"/>
        <end position="887"/>
    </location>
</feature>
<evidence type="ECO:0000259" key="10">
    <source>
        <dbReference type="PROSITE" id="PS50235"/>
    </source>
</evidence>
<evidence type="ECO:0000256" key="6">
    <source>
        <dbReference type="ARBA" id="ARBA00022801"/>
    </source>
</evidence>
<evidence type="ECO:0000256" key="4">
    <source>
        <dbReference type="ARBA" id="ARBA00022670"/>
    </source>
</evidence>
<evidence type="ECO:0000256" key="2">
    <source>
        <dbReference type="ARBA" id="ARBA00009085"/>
    </source>
</evidence>
<feature type="compositionally biased region" description="Low complexity" evidence="8">
    <location>
        <begin position="854"/>
        <end position="863"/>
    </location>
</feature>
<feature type="compositionally biased region" description="Basic and acidic residues" evidence="8">
    <location>
        <begin position="864"/>
        <end position="873"/>
    </location>
</feature>
<evidence type="ECO:0000256" key="9">
    <source>
        <dbReference type="SAM" id="Phobius"/>
    </source>
</evidence>
<feature type="compositionally biased region" description="Basic and acidic residues" evidence="8">
    <location>
        <begin position="617"/>
        <end position="628"/>
    </location>
</feature>
<keyword evidence="12" id="KW-1185">Reference proteome</keyword>
<keyword evidence="4" id="KW-0645">Protease</keyword>
<dbReference type="InterPro" id="IPR018200">
    <property type="entry name" value="USP_CS"/>
</dbReference>
<reference evidence="11 12" key="1">
    <citation type="submission" date="2024-04" db="EMBL/GenBank/DDBJ databases">
        <title>Phyllosticta paracitricarpa is synonymous to the EU quarantine fungus P. citricarpa based on phylogenomic analyses.</title>
        <authorList>
            <consortium name="Lawrence Berkeley National Laboratory"/>
            <person name="Van Ingen-Buijs V.A."/>
            <person name="Van Westerhoven A.C."/>
            <person name="Haridas S."/>
            <person name="Skiadas P."/>
            <person name="Martin F."/>
            <person name="Groenewald J.Z."/>
            <person name="Crous P.W."/>
            <person name="Seidl M.F."/>
        </authorList>
    </citation>
    <scope>NUCLEOTIDE SEQUENCE [LARGE SCALE GENOMIC DNA]</scope>
    <source>
        <strain evidence="11 12">CBS 123374</strain>
    </source>
</reference>
<dbReference type="CDD" id="cd02662">
    <property type="entry name" value="Peptidase_C19F"/>
    <property type="match status" value="1"/>
</dbReference>
<dbReference type="EMBL" id="JBBWRZ010000007">
    <property type="protein sequence ID" value="KAK8231880.1"/>
    <property type="molecule type" value="Genomic_DNA"/>
</dbReference>
<keyword evidence="9" id="KW-0472">Membrane</keyword>
<feature type="region of interest" description="Disordered" evidence="8">
    <location>
        <begin position="563"/>
        <end position="919"/>
    </location>
</feature>
<evidence type="ECO:0000256" key="7">
    <source>
        <dbReference type="ARBA" id="ARBA00022807"/>
    </source>
</evidence>
<dbReference type="PANTHER" id="PTHR24006:SF888">
    <property type="entry name" value="UBIQUITIN CARBOXYL-TERMINAL HYDROLASE 30"/>
    <property type="match status" value="1"/>
</dbReference>
<dbReference type="InterPro" id="IPR001394">
    <property type="entry name" value="Peptidase_C19_UCH"/>
</dbReference>
<feature type="compositionally biased region" description="Polar residues" evidence="8">
    <location>
        <begin position="581"/>
        <end position="596"/>
    </location>
</feature>
<feature type="region of interest" description="Disordered" evidence="8">
    <location>
        <begin position="520"/>
        <end position="542"/>
    </location>
</feature>
<comment type="catalytic activity">
    <reaction evidence="1">
        <text>Thiol-dependent hydrolysis of ester, thioester, amide, peptide and isopeptide bonds formed by the C-terminal Gly of ubiquitin (a 76-residue protein attached to proteins as an intracellular targeting signal).</text>
        <dbReference type="EC" id="3.4.19.12"/>
    </reaction>
</comment>